<gene>
    <name evidence="2" type="ORF">KSV97_07265</name>
</gene>
<dbReference type="Proteomes" id="UP001196408">
    <property type="component" value="Unassembled WGS sequence"/>
</dbReference>
<dbReference type="AlphaFoldDB" id="A0AAW4MUL2"/>
<accession>A0AAW4MUL2</accession>
<dbReference type="EMBL" id="JAHOEF010000043">
    <property type="protein sequence ID" value="MBV3383017.1"/>
    <property type="molecule type" value="Genomic_DNA"/>
</dbReference>
<evidence type="ECO:0000313" key="2">
    <source>
        <dbReference type="EMBL" id="MBV3383017.1"/>
    </source>
</evidence>
<protein>
    <submittedName>
        <fullName evidence="2">Uncharacterized protein</fullName>
    </submittedName>
</protein>
<comment type="caution">
    <text evidence="2">The sequence shown here is derived from an EMBL/GenBank/DDBJ whole genome shotgun (WGS) entry which is preliminary data.</text>
</comment>
<feature type="region of interest" description="Disordered" evidence="1">
    <location>
        <begin position="90"/>
        <end position="110"/>
    </location>
</feature>
<organism evidence="2 3">
    <name type="scientific">Catenibacterium mitsuokai</name>
    <dbReference type="NCBI Taxonomy" id="100886"/>
    <lineage>
        <taxon>Bacteria</taxon>
        <taxon>Bacillati</taxon>
        <taxon>Bacillota</taxon>
        <taxon>Erysipelotrichia</taxon>
        <taxon>Erysipelotrichales</taxon>
        <taxon>Coprobacillaceae</taxon>
        <taxon>Catenibacterium</taxon>
    </lineage>
</organism>
<evidence type="ECO:0000256" key="1">
    <source>
        <dbReference type="SAM" id="MobiDB-lite"/>
    </source>
</evidence>
<reference evidence="2" key="1">
    <citation type="submission" date="2021-06" db="EMBL/GenBank/DDBJ databases">
        <title>Collection of gut derived symbiotic bacterial strains cultured from healthy donors.</title>
        <authorList>
            <person name="Lin H."/>
            <person name="Littmann E."/>
            <person name="Pamer E.G."/>
        </authorList>
    </citation>
    <scope>NUCLEOTIDE SEQUENCE</scope>
    <source>
        <strain evidence="2">MSK.21.82</strain>
    </source>
</reference>
<sequence>MFISGLISVLSMEEINRTPAILLTRTIDKDHCIRFQSKYYFPVTENGDRRYFTRKTDCMVIESFDRQFLANIADKLYLMEEVPKHELVSKEFDAPKEAPKKEKKKHIPPMNHPWRKDSFANYAAKQSTVVVLMFDYH</sequence>
<feature type="compositionally biased region" description="Basic and acidic residues" evidence="1">
    <location>
        <begin position="90"/>
        <end position="100"/>
    </location>
</feature>
<dbReference type="GeneID" id="301324518"/>
<name>A0AAW4MUL2_9FIRM</name>
<evidence type="ECO:0000313" key="3">
    <source>
        <dbReference type="Proteomes" id="UP001196408"/>
    </source>
</evidence>
<proteinExistence type="predicted"/>
<dbReference type="RefSeq" id="WP_217747808.1">
    <property type="nucleotide sequence ID" value="NZ_JAHOEB010000041.1"/>
</dbReference>